<accession>A0A399JB96</accession>
<dbReference type="GO" id="GO:0006508">
    <property type="term" value="P:proteolysis"/>
    <property type="evidence" value="ECO:0007669"/>
    <property type="project" value="InterPro"/>
</dbReference>
<organism evidence="3 4">
    <name type="scientific">Galactobacter valiniphilus</name>
    <dbReference type="NCBI Taxonomy" id="2676122"/>
    <lineage>
        <taxon>Bacteria</taxon>
        <taxon>Bacillati</taxon>
        <taxon>Actinomycetota</taxon>
        <taxon>Actinomycetes</taxon>
        <taxon>Micrococcales</taxon>
        <taxon>Micrococcaceae</taxon>
        <taxon>Galactobacter</taxon>
    </lineage>
</organism>
<evidence type="ECO:0000313" key="3">
    <source>
        <dbReference type="EMBL" id="RII42841.1"/>
    </source>
</evidence>
<dbReference type="AlphaFoldDB" id="A0A399JB96"/>
<keyword evidence="1" id="KW-0732">Signal</keyword>
<feature type="domain" description="SH3b" evidence="2">
    <location>
        <begin position="66"/>
        <end position="129"/>
    </location>
</feature>
<dbReference type="GO" id="GO:0008233">
    <property type="term" value="F:peptidase activity"/>
    <property type="evidence" value="ECO:0007669"/>
    <property type="project" value="InterPro"/>
</dbReference>
<dbReference type="Proteomes" id="UP000265419">
    <property type="component" value="Unassembled WGS sequence"/>
</dbReference>
<dbReference type="SUPFAM" id="SSF55166">
    <property type="entry name" value="Hedgehog/DD-peptidase"/>
    <property type="match status" value="1"/>
</dbReference>
<proteinExistence type="predicted"/>
<dbReference type="RefSeq" id="WP_119423986.1">
    <property type="nucleotide sequence ID" value="NZ_QQXK01000007.1"/>
</dbReference>
<evidence type="ECO:0000259" key="2">
    <source>
        <dbReference type="PROSITE" id="PS51781"/>
    </source>
</evidence>
<evidence type="ECO:0000313" key="4">
    <source>
        <dbReference type="Proteomes" id="UP000265419"/>
    </source>
</evidence>
<dbReference type="InterPro" id="IPR003709">
    <property type="entry name" value="VanY-like_core_dom"/>
</dbReference>
<protein>
    <recommendedName>
        <fullName evidence="2">SH3b domain-containing protein</fullName>
    </recommendedName>
</protein>
<keyword evidence="4" id="KW-1185">Reference proteome</keyword>
<reference evidence="3 4" key="1">
    <citation type="submission" date="2018-07" db="EMBL/GenBank/DDBJ databases">
        <title>Arthrobacter sp. nov., isolated from raw cow's milk with high bacterial count.</title>
        <authorList>
            <person name="Hahne J."/>
            <person name="Isele D."/>
            <person name="Lipski A."/>
        </authorList>
    </citation>
    <scope>NUCLEOTIDE SEQUENCE [LARGE SCALE GENOMIC DNA]</scope>
    <source>
        <strain evidence="3 4">JZ R-35</strain>
    </source>
</reference>
<dbReference type="InterPro" id="IPR003646">
    <property type="entry name" value="SH3-like_bac-type"/>
</dbReference>
<dbReference type="Gene3D" id="3.30.1380.10">
    <property type="match status" value="1"/>
</dbReference>
<dbReference type="EMBL" id="QQXK01000007">
    <property type="protein sequence ID" value="RII42841.1"/>
    <property type="molecule type" value="Genomic_DNA"/>
</dbReference>
<feature type="chain" id="PRO_5039699826" description="SH3b domain-containing protein" evidence="1">
    <location>
        <begin position="23"/>
        <end position="364"/>
    </location>
</feature>
<gene>
    <name evidence="3" type="ORF">DWB68_04650</name>
</gene>
<comment type="caution">
    <text evidence="3">The sequence shown here is derived from an EMBL/GenBank/DDBJ whole genome shotgun (WGS) entry which is preliminary data.</text>
</comment>
<dbReference type="Gene3D" id="2.30.30.40">
    <property type="entry name" value="SH3 Domains"/>
    <property type="match status" value="1"/>
</dbReference>
<dbReference type="CDD" id="cd14814">
    <property type="entry name" value="Peptidase_M15"/>
    <property type="match status" value="1"/>
</dbReference>
<evidence type="ECO:0000256" key="1">
    <source>
        <dbReference type="SAM" id="SignalP"/>
    </source>
</evidence>
<dbReference type="Pfam" id="PF08239">
    <property type="entry name" value="SH3_3"/>
    <property type="match status" value="1"/>
</dbReference>
<dbReference type="Pfam" id="PF02557">
    <property type="entry name" value="VanY"/>
    <property type="match status" value="1"/>
</dbReference>
<sequence length="364" mass="38897">MDPRTRSAARLTWRACAAVTLAASLPLVACTAADATPQSASPATAAALGVVAAPAAGAAVKTTPIAKASKETTTRVHLREGASSSTRSLGVIPRGHVFSTSARTANGWFKLSYAGKTGFVSPHYVRNFNAGLTKVGEKDYVTTQNGARDLWFTTRTATVTWKSLTFTVPSGTPVWKLGGAGKGKFKVNAGGYRNAVMTTTGLSRTSPAPASNTSKISLAAFKKLPVGNIPTKYLARADFSTHALIGAPAVADLNALNKAFRARFGEDLYIDLGYRSSSQQRAIYRELGGWLAAKPGTSVHEKGLSFDTPEHGAYSWNSARFAWLVANAPKYGWEHPKRVHRYTSAGKLNPAREYWHFDYVGKGK</sequence>
<name>A0A399JB96_9MICC</name>
<dbReference type="PROSITE" id="PS51781">
    <property type="entry name" value="SH3B"/>
    <property type="match status" value="1"/>
</dbReference>
<feature type="signal peptide" evidence="1">
    <location>
        <begin position="1"/>
        <end position="22"/>
    </location>
</feature>
<dbReference type="InterPro" id="IPR009045">
    <property type="entry name" value="Zn_M74/Hedgehog-like"/>
</dbReference>